<sequence>MSHRISVSKVTMHAPLDRVWEAITKPELVKQWQYGTTLITDWQEGSPIIYRNEWDGNIYEQKGTILEVEPQKQVKFSLFAPRPGLEDLPENYFTMIYALVEANGKTTLTITQDDPREQELQEQVEPDEEEENAILSALRRLVEA</sequence>
<keyword evidence="4" id="KW-1185">Reference proteome</keyword>
<evidence type="ECO:0000313" key="4">
    <source>
        <dbReference type="Proteomes" id="UP000287171"/>
    </source>
</evidence>
<evidence type="ECO:0000256" key="1">
    <source>
        <dbReference type="ARBA" id="ARBA00006817"/>
    </source>
</evidence>
<dbReference type="OrthoDB" id="9800600at2"/>
<comment type="similarity">
    <text evidence="1">Belongs to the AHA1 family.</text>
</comment>
<comment type="caution">
    <text evidence="3">The sequence shown here is derived from an EMBL/GenBank/DDBJ whole genome shotgun (WGS) entry which is preliminary data.</text>
</comment>
<organism evidence="3 4">
    <name type="scientific">Dictyobacter alpinus</name>
    <dbReference type="NCBI Taxonomy" id="2014873"/>
    <lineage>
        <taxon>Bacteria</taxon>
        <taxon>Bacillati</taxon>
        <taxon>Chloroflexota</taxon>
        <taxon>Ktedonobacteria</taxon>
        <taxon>Ktedonobacterales</taxon>
        <taxon>Dictyobacteraceae</taxon>
        <taxon>Dictyobacter</taxon>
    </lineage>
</organism>
<evidence type="ECO:0000313" key="3">
    <source>
        <dbReference type="EMBL" id="GCE30999.1"/>
    </source>
</evidence>
<dbReference type="EMBL" id="BIFT01000002">
    <property type="protein sequence ID" value="GCE30999.1"/>
    <property type="molecule type" value="Genomic_DNA"/>
</dbReference>
<dbReference type="InterPro" id="IPR013538">
    <property type="entry name" value="ASHA1/2-like_C"/>
</dbReference>
<dbReference type="RefSeq" id="WP_126631019.1">
    <property type="nucleotide sequence ID" value="NZ_BIFT01000002.1"/>
</dbReference>
<evidence type="ECO:0000259" key="2">
    <source>
        <dbReference type="Pfam" id="PF08327"/>
    </source>
</evidence>
<feature type="domain" description="Activator of Hsp90 ATPase homologue 1/2-like C-terminal" evidence="2">
    <location>
        <begin position="14"/>
        <end position="140"/>
    </location>
</feature>
<gene>
    <name evidence="3" type="ORF">KDA_64830</name>
</gene>
<dbReference type="Gene3D" id="3.30.530.20">
    <property type="match status" value="1"/>
</dbReference>
<dbReference type="Pfam" id="PF08327">
    <property type="entry name" value="AHSA1"/>
    <property type="match status" value="1"/>
</dbReference>
<dbReference type="CDD" id="cd07814">
    <property type="entry name" value="SRPBCC_CalC_Aha1-like"/>
    <property type="match status" value="1"/>
</dbReference>
<dbReference type="SUPFAM" id="SSF55961">
    <property type="entry name" value="Bet v1-like"/>
    <property type="match status" value="1"/>
</dbReference>
<proteinExistence type="inferred from homology"/>
<reference evidence="4" key="1">
    <citation type="submission" date="2018-12" db="EMBL/GenBank/DDBJ databases">
        <title>Tengunoibacter tsumagoiensis gen. nov., sp. nov., Dictyobacter kobayashii sp. nov., D. alpinus sp. nov., and D. joshuensis sp. nov. and description of Dictyobacteraceae fam. nov. within the order Ktedonobacterales isolated from Tengu-no-mugimeshi.</title>
        <authorList>
            <person name="Wang C.M."/>
            <person name="Zheng Y."/>
            <person name="Sakai Y."/>
            <person name="Toyoda A."/>
            <person name="Minakuchi Y."/>
            <person name="Abe K."/>
            <person name="Yokota A."/>
            <person name="Yabe S."/>
        </authorList>
    </citation>
    <scope>NUCLEOTIDE SEQUENCE [LARGE SCALE GENOMIC DNA]</scope>
    <source>
        <strain evidence="4">Uno16</strain>
    </source>
</reference>
<accession>A0A402BI27</accession>
<dbReference type="AlphaFoldDB" id="A0A402BI27"/>
<dbReference type="InterPro" id="IPR023393">
    <property type="entry name" value="START-like_dom_sf"/>
</dbReference>
<name>A0A402BI27_9CHLR</name>
<dbReference type="Proteomes" id="UP000287171">
    <property type="component" value="Unassembled WGS sequence"/>
</dbReference>
<protein>
    <recommendedName>
        <fullName evidence="2">Activator of Hsp90 ATPase homologue 1/2-like C-terminal domain-containing protein</fullName>
    </recommendedName>
</protein>